<dbReference type="SUPFAM" id="SSF53335">
    <property type="entry name" value="S-adenosyl-L-methionine-dependent methyltransferases"/>
    <property type="match status" value="1"/>
</dbReference>
<dbReference type="RefSeq" id="WP_394302634.1">
    <property type="nucleotide sequence ID" value="NZ_JBHMQT010000043.1"/>
</dbReference>
<dbReference type="Pfam" id="PF13649">
    <property type="entry name" value="Methyltransf_25"/>
    <property type="match status" value="1"/>
</dbReference>
<dbReference type="EC" id="2.1.1.-" evidence="2"/>
<protein>
    <submittedName>
        <fullName evidence="2">Class I SAM-dependent methyltransferase</fullName>
        <ecNumber evidence="2">2.1.1.-</ecNumber>
    </submittedName>
</protein>
<evidence type="ECO:0000313" key="3">
    <source>
        <dbReference type="Proteomes" id="UP001589870"/>
    </source>
</evidence>
<dbReference type="GO" id="GO:0032259">
    <property type="term" value="P:methylation"/>
    <property type="evidence" value="ECO:0007669"/>
    <property type="project" value="UniProtKB-KW"/>
</dbReference>
<keyword evidence="2" id="KW-0489">Methyltransferase</keyword>
<dbReference type="InterPro" id="IPR050508">
    <property type="entry name" value="Methyltransf_Superfamily"/>
</dbReference>
<feature type="domain" description="Methyltransferase" evidence="1">
    <location>
        <begin position="49"/>
        <end position="140"/>
    </location>
</feature>
<comment type="caution">
    <text evidence="2">The sequence shown here is derived from an EMBL/GenBank/DDBJ whole genome shotgun (WGS) entry which is preliminary data.</text>
</comment>
<keyword evidence="3" id="KW-1185">Reference proteome</keyword>
<sequence>MSDSSPRDGRLRRYWDRQAESYDRQMAFAERRFFADTRAWVCGQATGDVLEVAVGTGLNLTHYSHDVRLTGVEWSPSMLAVARRRADETGRRVDLQQGDARALGFTDGRFDTVVCTFSLCAIEDERKALAEMARVLRPGGLLLLADHVESSAWPVRGLQWLIDAFSVPMHGEHCRRRPFRNVLGMGFGIERHDRFKLGIIERFTARKPDDSSRRGWRGLS</sequence>
<proteinExistence type="predicted"/>
<organism evidence="2 3">
    <name type="scientific">Sphaerimonospora cavernae</name>
    <dbReference type="NCBI Taxonomy" id="1740611"/>
    <lineage>
        <taxon>Bacteria</taxon>
        <taxon>Bacillati</taxon>
        <taxon>Actinomycetota</taxon>
        <taxon>Actinomycetes</taxon>
        <taxon>Streptosporangiales</taxon>
        <taxon>Streptosporangiaceae</taxon>
        <taxon>Sphaerimonospora</taxon>
    </lineage>
</organism>
<name>A0ABV6U8R4_9ACTN</name>
<dbReference type="InterPro" id="IPR041698">
    <property type="entry name" value="Methyltransf_25"/>
</dbReference>
<keyword evidence="2" id="KW-0808">Transferase</keyword>
<dbReference type="CDD" id="cd02440">
    <property type="entry name" value="AdoMet_MTases"/>
    <property type="match status" value="1"/>
</dbReference>
<dbReference type="EMBL" id="JBHMQT010000043">
    <property type="protein sequence ID" value="MFC0864535.1"/>
    <property type="molecule type" value="Genomic_DNA"/>
</dbReference>
<gene>
    <name evidence="2" type="ORF">ACFHYQ_19785</name>
</gene>
<dbReference type="PANTHER" id="PTHR42912">
    <property type="entry name" value="METHYLTRANSFERASE"/>
    <property type="match status" value="1"/>
</dbReference>
<reference evidence="2 3" key="1">
    <citation type="submission" date="2024-09" db="EMBL/GenBank/DDBJ databases">
        <authorList>
            <person name="Sun Q."/>
            <person name="Mori K."/>
        </authorList>
    </citation>
    <scope>NUCLEOTIDE SEQUENCE [LARGE SCALE GENOMIC DNA]</scope>
    <source>
        <strain evidence="2 3">TBRC 1851</strain>
    </source>
</reference>
<dbReference type="GO" id="GO:0008168">
    <property type="term" value="F:methyltransferase activity"/>
    <property type="evidence" value="ECO:0007669"/>
    <property type="project" value="UniProtKB-KW"/>
</dbReference>
<dbReference type="InterPro" id="IPR029063">
    <property type="entry name" value="SAM-dependent_MTases_sf"/>
</dbReference>
<evidence type="ECO:0000313" key="2">
    <source>
        <dbReference type="EMBL" id="MFC0864535.1"/>
    </source>
</evidence>
<dbReference type="PANTHER" id="PTHR42912:SF93">
    <property type="entry name" value="N6-ADENOSINE-METHYLTRANSFERASE TMT1A"/>
    <property type="match status" value="1"/>
</dbReference>
<dbReference type="Gene3D" id="3.40.50.150">
    <property type="entry name" value="Vaccinia Virus protein VP39"/>
    <property type="match status" value="1"/>
</dbReference>
<dbReference type="Proteomes" id="UP001589870">
    <property type="component" value="Unassembled WGS sequence"/>
</dbReference>
<evidence type="ECO:0000259" key="1">
    <source>
        <dbReference type="Pfam" id="PF13649"/>
    </source>
</evidence>
<accession>A0ABV6U8R4</accession>